<evidence type="ECO:0000313" key="2">
    <source>
        <dbReference type="EMBL" id="CRK93027.1"/>
    </source>
</evidence>
<proteinExistence type="predicted"/>
<reference evidence="2 3" key="1">
    <citation type="submission" date="2015-04" db="EMBL/GenBank/DDBJ databases">
        <authorList>
            <person name="Syromyatnikov M.Y."/>
            <person name="Popov V.N."/>
        </authorList>
    </citation>
    <scope>NUCLEOTIDE SEQUENCE [LARGE SCALE GENOMIC DNA]</scope>
</reference>
<feature type="region of interest" description="Disordered" evidence="1">
    <location>
        <begin position="48"/>
        <end position="68"/>
    </location>
</feature>
<keyword evidence="3" id="KW-1185">Reference proteome</keyword>
<evidence type="ECO:0000313" key="3">
    <source>
        <dbReference type="Proteomes" id="UP000183832"/>
    </source>
</evidence>
<feature type="compositionally biased region" description="Basic and acidic residues" evidence="1">
    <location>
        <begin position="59"/>
        <end position="68"/>
    </location>
</feature>
<organism evidence="2 3">
    <name type="scientific">Clunio marinus</name>
    <dbReference type="NCBI Taxonomy" id="568069"/>
    <lineage>
        <taxon>Eukaryota</taxon>
        <taxon>Metazoa</taxon>
        <taxon>Ecdysozoa</taxon>
        <taxon>Arthropoda</taxon>
        <taxon>Hexapoda</taxon>
        <taxon>Insecta</taxon>
        <taxon>Pterygota</taxon>
        <taxon>Neoptera</taxon>
        <taxon>Endopterygota</taxon>
        <taxon>Diptera</taxon>
        <taxon>Nematocera</taxon>
        <taxon>Chironomoidea</taxon>
        <taxon>Chironomidae</taxon>
        <taxon>Clunio</taxon>
    </lineage>
</organism>
<sequence>MSLYPSHSRTRLVPHPTNVFMMMMETQMGNCSSETHLFQAEVSKLHPASGSWFEPGANKLDDKSTLSQ</sequence>
<gene>
    <name evidence="2" type="ORF">CLUMA_CG006623</name>
</gene>
<evidence type="ECO:0000256" key="1">
    <source>
        <dbReference type="SAM" id="MobiDB-lite"/>
    </source>
</evidence>
<dbReference type="Proteomes" id="UP000183832">
    <property type="component" value="Unassembled WGS sequence"/>
</dbReference>
<dbReference type="EMBL" id="CVRI01000036">
    <property type="protein sequence ID" value="CRK93027.1"/>
    <property type="molecule type" value="Genomic_DNA"/>
</dbReference>
<protein>
    <submittedName>
        <fullName evidence="2">CLUMA_CG006623, isoform A</fullName>
    </submittedName>
</protein>
<name>A0A1J1HYJ7_9DIPT</name>
<dbReference type="AlphaFoldDB" id="A0A1J1HYJ7"/>
<accession>A0A1J1HYJ7</accession>